<evidence type="ECO:0000256" key="3">
    <source>
        <dbReference type="ARBA" id="ARBA00023274"/>
    </source>
</evidence>
<dbReference type="GO" id="GO:0005840">
    <property type="term" value="C:ribosome"/>
    <property type="evidence" value="ECO:0007669"/>
    <property type="project" value="UniProtKB-KW"/>
</dbReference>
<dbReference type="Proteomes" id="UP000018890">
    <property type="component" value="Unassembled WGS sequence"/>
</dbReference>
<dbReference type="GO" id="GO:0005737">
    <property type="term" value="C:cytoplasm"/>
    <property type="evidence" value="ECO:0007669"/>
    <property type="project" value="UniProtKB-ARBA"/>
</dbReference>
<feature type="domain" description="S1 motif" evidence="4">
    <location>
        <begin position="103"/>
        <end position="168"/>
    </location>
</feature>
<proteinExistence type="inferred from homology"/>
<dbReference type="RefSeq" id="WP_034743014.1">
    <property type="nucleotide sequence ID" value="NZ_BAUT01000006.1"/>
</dbReference>
<dbReference type="Gene3D" id="2.40.50.140">
    <property type="entry name" value="Nucleic acid-binding proteins"/>
    <property type="match status" value="4"/>
</dbReference>
<accession>W4PZJ3</accession>
<name>W4PZJ3_9BACI</name>
<dbReference type="CDD" id="cd05687">
    <property type="entry name" value="S1_RPS1_repeat_ec1_hs1"/>
    <property type="match status" value="1"/>
</dbReference>
<feature type="domain" description="S1 motif" evidence="4">
    <location>
        <begin position="189"/>
        <end position="257"/>
    </location>
</feature>
<evidence type="ECO:0000313" key="5">
    <source>
        <dbReference type="EMBL" id="GAE25100.1"/>
    </source>
</evidence>
<sequence length="385" mass="42348">MVEEMNKEVTEMKSFSVGDVVTGKVTKVEDKQAFVDVGFKVDGIVPISELSSLHVEKVSDVLSVDDELELKVLKLEDDELILSKRAVQAEKAWDELQSAYDSGKVLDVTVADVVKGGLVVDVGVRGFIPASLVERHFVEDFSDYKDRTLRVKVAEIDKENNKLILSQRAVLDEEVEDKKRNVLQSLKAGDTVEGKVQRLTDFGAFIDLGGVDGLVHISQLAHHRVEKPSDVVNEGDVVQVKILSVDEDSERVSLSIKDTLPGPWESYSGKVAVGDVVEGVVRRLVSFGAFIELAPGVEGLVHISQIANRHIGTPSEVLTEGETVEVKVLDVNIEEKRISLSIRDLLEEEESSDADFQAYEAAKEEESSGFSLGDMIGDQLKKYKN</sequence>
<dbReference type="OrthoDB" id="9804077at2"/>
<dbReference type="PANTHER" id="PTHR10724">
    <property type="entry name" value="30S RIBOSOMAL PROTEIN S1"/>
    <property type="match status" value="1"/>
</dbReference>
<organism evidence="5 6">
    <name type="scientific">Halalkalibacter wakoensis JCM 9140</name>
    <dbReference type="NCBI Taxonomy" id="1236970"/>
    <lineage>
        <taxon>Bacteria</taxon>
        <taxon>Bacillati</taxon>
        <taxon>Bacillota</taxon>
        <taxon>Bacilli</taxon>
        <taxon>Bacillales</taxon>
        <taxon>Bacillaceae</taxon>
        <taxon>Halalkalibacter</taxon>
    </lineage>
</organism>
<keyword evidence="2 5" id="KW-0689">Ribosomal protein</keyword>
<protein>
    <submittedName>
        <fullName evidence="5">SSU ribosomal protein S1p</fullName>
    </submittedName>
</protein>
<dbReference type="FunFam" id="2.40.50.140:FF:000051">
    <property type="entry name" value="RNA-binding transcriptional accessory protein"/>
    <property type="match status" value="2"/>
</dbReference>
<dbReference type="InterPro" id="IPR012340">
    <property type="entry name" value="NA-bd_OB-fold"/>
</dbReference>
<dbReference type="PANTHER" id="PTHR10724:SF7">
    <property type="entry name" value="SMALL RIBOSOMAL SUBUNIT PROTEIN BS1C"/>
    <property type="match status" value="1"/>
</dbReference>
<feature type="domain" description="S1 motif" evidence="4">
    <location>
        <begin position="18"/>
        <end position="85"/>
    </location>
</feature>
<dbReference type="InterPro" id="IPR003029">
    <property type="entry name" value="S1_domain"/>
</dbReference>
<dbReference type="GO" id="GO:1990904">
    <property type="term" value="C:ribonucleoprotein complex"/>
    <property type="evidence" value="ECO:0007669"/>
    <property type="project" value="UniProtKB-KW"/>
</dbReference>
<evidence type="ECO:0000256" key="2">
    <source>
        <dbReference type="ARBA" id="ARBA00022980"/>
    </source>
</evidence>
<dbReference type="Pfam" id="PF00575">
    <property type="entry name" value="S1"/>
    <property type="match status" value="4"/>
</dbReference>
<dbReference type="CDD" id="cd05688">
    <property type="entry name" value="S1_RPS1_repeat_ec3"/>
    <property type="match status" value="1"/>
</dbReference>
<dbReference type="InterPro" id="IPR050437">
    <property type="entry name" value="Ribos_protein_bS1-like"/>
</dbReference>
<gene>
    <name evidence="5" type="ORF">JCM9140_1072</name>
</gene>
<comment type="similarity">
    <text evidence="1">Belongs to the bacterial ribosomal protein bS1 family.</text>
</comment>
<reference evidence="5" key="1">
    <citation type="journal article" date="2014" name="Genome Announc.">
        <title>Draft Genome Sequences of Three Alkaliphilic Bacillus Strains, Bacillus wakoensis JCM 9140T, Bacillus akibai JCM 9157T, and Bacillus hemicellulosilyticus JCM 9152T.</title>
        <authorList>
            <person name="Yuki M."/>
            <person name="Oshima K."/>
            <person name="Suda W."/>
            <person name="Oshida Y."/>
            <person name="Kitamura K."/>
            <person name="Iida T."/>
            <person name="Hattori M."/>
            <person name="Ohkuma M."/>
        </authorList>
    </citation>
    <scope>NUCLEOTIDE SEQUENCE [LARGE SCALE GENOMIC DNA]</scope>
    <source>
        <strain evidence="5">JCM 9140</strain>
    </source>
</reference>
<feature type="domain" description="S1 motif" evidence="4">
    <location>
        <begin position="274"/>
        <end position="343"/>
    </location>
</feature>
<keyword evidence="3" id="KW-0687">Ribonucleoprotein</keyword>
<dbReference type="AlphaFoldDB" id="W4PZJ3"/>
<dbReference type="GO" id="GO:0006412">
    <property type="term" value="P:translation"/>
    <property type="evidence" value="ECO:0007669"/>
    <property type="project" value="TreeGrafter"/>
</dbReference>
<dbReference type="STRING" id="1236970.JCM9140_1072"/>
<keyword evidence="6" id="KW-1185">Reference proteome</keyword>
<dbReference type="SMART" id="SM00316">
    <property type="entry name" value="S1"/>
    <property type="match status" value="4"/>
</dbReference>
<dbReference type="GO" id="GO:0003735">
    <property type="term" value="F:structural constituent of ribosome"/>
    <property type="evidence" value="ECO:0007669"/>
    <property type="project" value="TreeGrafter"/>
</dbReference>
<dbReference type="SUPFAM" id="SSF50249">
    <property type="entry name" value="Nucleic acid-binding proteins"/>
    <property type="match status" value="4"/>
</dbReference>
<dbReference type="PROSITE" id="PS50126">
    <property type="entry name" value="S1"/>
    <property type="match status" value="4"/>
</dbReference>
<dbReference type="PRINTS" id="PR00681">
    <property type="entry name" value="RIBOSOMALS1"/>
</dbReference>
<dbReference type="InterPro" id="IPR035104">
    <property type="entry name" value="Ribosomal_protein_S1-like"/>
</dbReference>
<dbReference type="GO" id="GO:0003729">
    <property type="term" value="F:mRNA binding"/>
    <property type="evidence" value="ECO:0007669"/>
    <property type="project" value="UniProtKB-ARBA"/>
</dbReference>
<comment type="caution">
    <text evidence="5">The sequence shown here is derived from an EMBL/GenBank/DDBJ whole genome shotgun (WGS) entry which is preliminary data.</text>
</comment>
<dbReference type="CDD" id="cd04465">
    <property type="entry name" value="S1_RPS1_repeat_ec2_hs2"/>
    <property type="match status" value="1"/>
</dbReference>
<dbReference type="NCBIfam" id="NF005208">
    <property type="entry name" value="PRK06676.1"/>
    <property type="match status" value="1"/>
</dbReference>
<evidence type="ECO:0000313" key="6">
    <source>
        <dbReference type="Proteomes" id="UP000018890"/>
    </source>
</evidence>
<evidence type="ECO:0000259" key="4">
    <source>
        <dbReference type="PROSITE" id="PS50126"/>
    </source>
</evidence>
<dbReference type="EMBL" id="BAUT01000006">
    <property type="protein sequence ID" value="GAE25100.1"/>
    <property type="molecule type" value="Genomic_DNA"/>
</dbReference>
<evidence type="ECO:0000256" key="1">
    <source>
        <dbReference type="ARBA" id="ARBA00006767"/>
    </source>
</evidence>